<evidence type="ECO:0000259" key="2">
    <source>
        <dbReference type="Pfam" id="PF12776"/>
    </source>
</evidence>
<dbReference type="InterPro" id="IPR024752">
    <property type="entry name" value="Myb/SANT-like_dom"/>
</dbReference>
<evidence type="ECO:0000313" key="4">
    <source>
        <dbReference type="EMBL" id="KAG8386550.1"/>
    </source>
</evidence>
<feature type="domain" description="DUF8040" evidence="3">
    <location>
        <begin position="1"/>
        <end position="67"/>
    </location>
</feature>
<organism evidence="4 5">
    <name type="scientific">Buddleja alternifolia</name>
    <dbReference type="NCBI Taxonomy" id="168488"/>
    <lineage>
        <taxon>Eukaryota</taxon>
        <taxon>Viridiplantae</taxon>
        <taxon>Streptophyta</taxon>
        <taxon>Embryophyta</taxon>
        <taxon>Tracheophyta</taxon>
        <taxon>Spermatophyta</taxon>
        <taxon>Magnoliopsida</taxon>
        <taxon>eudicotyledons</taxon>
        <taxon>Gunneridae</taxon>
        <taxon>Pentapetalae</taxon>
        <taxon>asterids</taxon>
        <taxon>lamiids</taxon>
        <taxon>Lamiales</taxon>
        <taxon>Scrophulariaceae</taxon>
        <taxon>Buddlejeae</taxon>
        <taxon>Buddleja</taxon>
    </lineage>
</organism>
<accession>A0AAV6Y5H1</accession>
<dbReference type="InterPro" id="IPR058353">
    <property type="entry name" value="DUF8040"/>
</dbReference>
<evidence type="ECO:0000259" key="3">
    <source>
        <dbReference type="Pfam" id="PF26138"/>
    </source>
</evidence>
<dbReference type="Proteomes" id="UP000826271">
    <property type="component" value="Unassembled WGS sequence"/>
</dbReference>
<reference evidence="4" key="1">
    <citation type="submission" date="2019-10" db="EMBL/GenBank/DDBJ databases">
        <authorList>
            <person name="Zhang R."/>
            <person name="Pan Y."/>
            <person name="Wang J."/>
            <person name="Ma R."/>
            <person name="Yu S."/>
        </authorList>
    </citation>
    <scope>NUCLEOTIDE SEQUENCE</scope>
    <source>
        <strain evidence="4">LA-IB0</strain>
        <tissue evidence="4">Leaf</tissue>
    </source>
</reference>
<evidence type="ECO:0000256" key="1">
    <source>
        <dbReference type="SAM" id="MobiDB-lite"/>
    </source>
</evidence>
<evidence type="ECO:0008006" key="6">
    <source>
        <dbReference type="Google" id="ProtNLM"/>
    </source>
</evidence>
<evidence type="ECO:0000313" key="5">
    <source>
        <dbReference type="Proteomes" id="UP000826271"/>
    </source>
</evidence>
<feature type="region of interest" description="Disordered" evidence="1">
    <location>
        <begin position="275"/>
        <end position="302"/>
    </location>
</feature>
<gene>
    <name evidence="4" type="ORF">BUALT_Bualt03G0160000</name>
</gene>
<comment type="caution">
    <text evidence="4">The sequence shown here is derived from an EMBL/GenBank/DDBJ whole genome shotgun (WGS) entry which is preliminary data.</text>
</comment>
<dbReference type="Pfam" id="PF26138">
    <property type="entry name" value="DUF8040"/>
    <property type="match status" value="1"/>
</dbReference>
<feature type="compositionally biased region" description="Polar residues" evidence="1">
    <location>
        <begin position="275"/>
        <end position="284"/>
    </location>
</feature>
<feature type="domain" description="Myb/SANT-like" evidence="2">
    <location>
        <begin position="152"/>
        <end position="228"/>
    </location>
</feature>
<protein>
    <recommendedName>
        <fullName evidence="6">Myb/SANT-like domain-containing protein</fullName>
    </recommendedName>
</protein>
<dbReference type="PANTHER" id="PTHR46250:SF15">
    <property type="entry name" value="OS01G0523800 PROTEIN"/>
    <property type="match status" value="1"/>
</dbReference>
<name>A0AAV6Y5H1_9LAMI</name>
<proteinExistence type="predicted"/>
<dbReference type="Pfam" id="PF12776">
    <property type="entry name" value="Myb_DNA-bind_3"/>
    <property type="match status" value="1"/>
</dbReference>
<sequence length="375" mass="42459">MDRNAFGRLCYLVEHVGGLVDSRYVTVPKKVSIFLSILAHHKKNMTVKFDFWRLGYTISVHFHAVLKLHRILLVKLKPIDDNCNNARWKPFKDCLGALDVSYIDVQVLKREKPRFRTRKGEEGSVVDSRVLRNAVHRPNGLRVPTVKGMIAHGWKADNGFRVGYLNHLADEMMKVFPVTDIWSSPHINSKMHAWKKHFGMVYALLGSSGIGWNETTKMLEGSNEHWEKAIKDDPSCKMLRHKPWPHYNHWLEIFGKDRANGGGAEDCGDAATAVNQEQTQTEHQASPDFEGVSGYTPTSDEHEATSIGALDKFIDNADARLGELTHLMAHEHKLSSKKEAMYETVSVVDDLSLQQKLVASNMINKNHVSLNFLSP</sequence>
<dbReference type="AlphaFoldDB" id="A0AAV6Y5H1"/>
<keyword evidence="5" id="KW-1185">Reference proteome</keyword>
<dbReference type="PANTHER" id="PTHR46250">
    <property type="entry name" value="MYB/SANT-LIKE DNA-BINDING DOMAIN PROTEIN-RELATED"/>
    <property type="match status" value="1"/>
</dbReference>
<dbReference type="EMBL" id="WHWC01000003">
    <property type="protein sequence ID" value="KAG8386550.1"/>
    <property type="molecule type" value="Genomic_DNA"/>
</dbReference>